<protein>
    <submittedName>
        <fullName evidence="2">Uncharacterized protein</fullName>
    </submittedName>
</protein>
<accession>A0A1L7XBV1</accession>
<evidence type="ECO:0000256" key="1">
    <source>
        <dbReference type="SAM" id="MobiDB-lite"/>
    </source>
</evidence>
<dbReference type="AlphaFoldDB" id="A0A1L7XBV1"/>
<feature type="region of interest" description="Disordered" evidence="1">
    <location>
        <begin position="1"/>
        <end position="44"/>
    </location>
</feature>
<organism evidence="2 3">
    <name type="scientific">Phialocephala subalpina</name>
    <dbReference type="NCBI Taxonomy" id="576137"/>
    <lineage>
        <taxon>Eukaryota</taxon>
        <taxon>Fungi</taxon>
        <taxon>Dikarya</taxon>
        <taxon>Ascomycota</taxon>
        <taxon>Pezizomycotina</taxon>
        <taxon>Leotiomycetes</taxon>
        <taxon>Helotiales</taxon>
        <taxon>Mollisiaceae</taxon>
        <taxon>Phialocephala</taxon>
        <taxon>Phialocephala fortinii species complex</taxon>
    </lineage>
</organism>
<feature type="compositionally biased region" description="Polar residues" evidence="1">
    <location>
        <begin position="19"/>
        <end position="31"/>
    </location>
</feature>
<dbReference type="EMBL" id="FJOG01000021">
    <property type="protein sequence ID" value="CZR62491.1"/>
    <property type="molecule type" value="Genomic_DNA"/>
</dbReference>
<reference evidence="2 3" key="1">
    <citation type="submission" date="2016-03" db="EMBL/GenBank/DDBJ databases">
        <authorList>
            <person name="Ploux O."/>
        </authorList>
    </citation>
    <scope>NUCLEOTIDE SEQUENCE [LARGE SCALE GENOMIC DNA]</scope>
    <source>
        <strain evidence="2 3">UAMH 11012</strain>
    </source>
</reference>
<name>A0A1L7XBV1_9HELO</name>
<dbReference type="Proteomes" id="UP000184330">
    <property type="component" value="Unassembled WGS sequence"/>
</dbReference>
<proteinExistence type="predicted"/>
<evidence type="ECO:0000313" key="3">
    <source>
        <dbReference type="Proteomes" id="UP000184330"/>
    </source>
</evidence>
<gene>
    <name evidence="2" type="ORF">PAC_12388</name>
</gene>
<dbReference type="OrthoDB" id="3513191at2759"/>
<sequence>MPYTPGRGSTPKKKFSPYKRTSTKPSWSAPTKRTRTRKAADISVPNDHPYKFNFRKHPGKTIKEVSRIDGSYIGLLKKDKAYEGRPALSDAFNWLRLYKEKIERLKEEAADAVDAEDDHPYTFTLPKHAGKAIKEVARIDGSYIGYVKKKRMYEKDPKLNEALNWLRRHKEKIERKQREAIAAFESTSPPTPIIPDYKLPNLASAPSYFFMNDLLSDDPTWIVGSDAMKYFGLSYTHLQYLEDHNGTLPETSESAARTSRGKRYWLYQVHDICKVHISEAAANVGFVNFEAKNQEREEDVWASMGLGACLL</sequence>
<keyword evidence="3" id="KW-1185">Reference proteome</keyword>
<evidence type="ECO:0000313" key="2">
    <source>
        <dbReference type="EMBL" id="CZR62491.1"/>
    </source>
</evidence>